<evidence type="ECO:0008006" key="3">
    <source>
        <dbReference type="Google" id="ProtNLM"/>
    </source>
</evidence>
<evidence type="ECO:0000313" key="1">
    <source>
        <dbReference type="EMBL" id="NQE35119.1"/>
    </source>
</evidence>
<evidence type="ECO:0000313" key="2">
    <source>
        <dbReference type="Proteomes" id="UP000702425"/>
    </source>
</evidence>
<dbReference type="EMBL" id="SRRZ01000047">
    <property type="protein sequence ID" value="NQE35119.1"/>
    <property type="molecule type" value="Genomic_DNA"/>
</dbReference>
<comment type="caution">
    <text evidence="1">The sequence shown here is derived from an EMBL/GenBank/DDBJ whole genome shotgun (WGS) entry which is preliminary data.</text>
</comment>
<dbReference type="Proteomes" id="UP000702425">
    <property type="component" value="Unassembled WGS sequence"/>
</dbReference>
<protein>
    <recommendedName>
        <fullName evidence="3">PEP-CTERM protein-sorting domain-containing protein</fullName>
    </recommendedName>
</protein>
<sequence>MTTLTLVKKTSFTVASLATTILLSICTPVRAFMFGTSGIQFDRDTNINFTFDQSHGGYQSSLWVAQADSGNTGYSNIARLFYETQPSDNGGANDWQGTFGNAVTSDNGSSTQTFTFLQDQIYALLLWSDSGTGQPFEQYVSSSTFMNSPNWWAATSQFQRNDCLVAGCQQAVFGDFNLDYNSTDSFTNINGGNGPGQYSSLTMAQLAQGIKISFDDAGGNDADFQDFTVLTELGSETMTQQAQRRKISFDDAKKGNDADFQDFSVSAELAPEPVTVFGTVLGIGALAAARRKNKRGQQPEK</sequence>
<proteinExistence type="predicted"/>
<organism evidence="1 2">
    <name type="scientific">Microcoleus asticus IPMA8</name>
    <dbReference type="NCBI Taxonomy" id="2563858"/>
    <lineage>
        <taxon>Bacteria</taxon>
        <taxon>Bacillati</taxon>
        <taxon>Cyanobacteriota</taxon>
        <taxon>Cyanophyceae</taxon>
        <taxon>Oscillatoriophycideae</taxon>
        <taxon>Oscillatoriales</taxon>
        <taxon>Microcoleaceae</taxon>
        <taxon>Microcoleus</taxon>
        <taxon>Microcoleus asticus</taxon>
    </lineage>
</organism>
<keyword evidence="2" id="KW-1185">Reference proteome</keyword>
<name>A0ABX2CXT2_9CYAN</name>
<dbReference type="InterPro" id="IPR013424">
    <property type="entry name" value="Ice-binding_C"/>
</dbReference>
<dbReference type="NCBIfam" id="TIGR02595">
    <property type="entry name" value="PEP_CTERM"/>
    <property type="match status" value="1"/>
</dbReference>
<accession>A0ABX2CXT2</accession>
<gene>
    <name evidence="1" type="ORF">E5S67_02849</name>
</gene>
<dbReference type="RefSeq" id="WP_172188254.1">
    <property type="nucleotide sequence ID" value="NZ_CAWPPK010000260.1"/>
</dbReference>
<reference evidence="1 2" key="1">
    <citation type="journal article" date="2020" name="Sci. Rep.">
        <title>A novel cyanobacterial geosmin producer, revising GeoA distribution and dispersion patterns in Bacteria.</title>
        <authorList>
            <person name="Churro C."/>
            <person name="Semedo-Aguiar A.P."/>
            <person name="Silva A.D."/>
            <person name="Pereira-Leal J.B."/>
            <person name="Leite R.B."/>
        </authorList>
    </citation>
    <scope>NUCLEOTIDE SEQUENCE [LARGE SCALE GENOMIC DNA]</scope>
    <source>
        <strain evidence="1 2">IPMA8</strain>
    </source>
</reference>